<keyword evidence="3" id="KW-1185">Reference proteome</keyword>
<accession>A0A511DDT6</accession>
<evidence type="ECO:0000313" key="2">
    <source>
        <dbReference type="EMBL" id="GEL22971.1"/>
    </source>
</evidence>
<feature type="region of interest" description="Disordered" evidence="1">
    <location>
        <begin position="36"/>
        <end position="64"/>
    </location>
</feature>
<dbReference type="AlphaFoldDB" id="A0A511DDT6"/>
<evidence type="ECO:0000313" key="3">
    <source>
        <dbReference type="Proteomes" id="UP000321685"/>
    </source>
</evidence>
<name>A0A511DDT6_9PSEU</name>
<reference evidence="2 3" key="1">
    <citation type="submission" date="2019-07" db="EMBL/GenBank/DDBJ databases">
        <title>Whole genome shotgun sequence of Pseudonocardia sulfidoxydans NBRC 16205.</title>
        <authorList>
            <person name="Hosoyama A."/>
            <person name="Uohara A."/>
            <person name="Ohji S."/>
            <person name="Ichikawa N."/>
        </authorList>
    </citation>
    <scope>NUCLEOTIDE SEQUENCE [LARGE SCALE GENOMIC DNA]</scope>
    <source>
        <strain evidence="2 3">NBRC 16205</strain>
    </source>
</reference>
<comment type="caution">
    <text evidence="2">The sequence shown here is derived from an EMBL/GenBank/DDBJ whole genome shotgun (WGS) entry which is preliminary data.</text>
</comment>
<protein>
    <submittedName>
        <fullName evidence="2">Uncharacterized protein</fullName>
    </submittedName>
</protein>
<dbReference type="Proteomes" id="UP000321685">
    <property type="component" value="Unassembled WGS sequence"/>
</dbReference>
<proteinExistence type="predicted"/>
<evidence type="ECO:0000256" key="1">
    <source>
        <dbReference type="SAM" id="MobiDB-lite"/>
    </source>
</evidence>
<sequence>MPAVRRAKRPVGAAAAAAAAVLMSYGSGTVGGGTGTWGLPFSRSSGASGPPECNRDGGTSCPSASLEARSQHMCCPTGLDRSNIDGARPCA</sequence>
<gene>
    <name evidence="2" type="ORF">PSU4_19250</name>
</gene>
<organism evidence="2 3">
    <name type="scientific">Pseudonocardia sulfidoxydans NBRC 16205</name>
    <dbReference type="NCBI Taxonomy" id="1223511"/>
    <lineage>
        <taxon>Bacteria</taxon>
        <taxon>Bacillati</taxon>
        <taxon>Actinomycetota</taxon>
        <taxon>Actinomycetes</taxon>
        <taxon>Pseudonocardiales</taxon>
        <taxon>Pseudonocardiaceae</taxon>
        <taxon>Pseudonocardia</taxon>
    </lineage>
</organism>
<dbReference type="EMBL" id="BJVJ01000014">
    <property type="protein sequence ID" value="GEL22971.1"/>
    <property type="molecule type" value="Genomic_DNA"/>
</dbReference>